<reference evidence="2" key="2">
    <citation type="journal article" date="2024" name="Plant">
        <title>Genomic evolution and insights into agronomic trait innovations of Sesamum species.</title>
        <authorList>
            <person name="Miao H."/>
            <person name="Wang L."/>
            <person name="Qu L."/>
            <person name="Liu H."/>
            <person name="Sun Y."/>
            <person name="Le M."/>
            <person name="Wang Q."/>
            <person name="Wei S."/>
            <person name="Zheng Y."/>
            <person name="Lin W."/>
            <person name="Duan Y."/>
            <person name="Cao H."/>
            <person name="Xiong S."/>
            <person name="Wang X."/>
            <person name="Wei L."/>
            <person name="Li C."/>
            <person name="Ma Q."/>
            <person name="Ju M."/>
            <person name="Zhao R."/>
            <person name="Li G."/>
            <person name="Mu C."/>
            <person name="Tian Q."/>
            <person name="Mei H."/>
            <person name="Zhang T."/>
            <person name="Gao T."/>
            <person name="Zhang H."/>
        </authorList>
    </citation>
    <scope>NUCLEOTIDE SEQUENCE</scope>
    <source>
        <strain evidence="2">KEN1</strain>
    </source>
</reference>
<sequence length="119" mass="13692">MKRLGEKLTNVRVVEKILRFLNEKFNHMVLAIENAKDVESITIDELNVSDGRKNGQKKPNRSKEKKEIARVQSNGRPEVPPKRPNSSKDPRCPKKPTSGRAPRESGKRCSQEIYWPKRS</sequence>
<accession>A0AAW2WF74</accession>
<proteinExistence type="predicted"/>
<comment type="caution">
    <text evidence="2">The sequence shown here is derived from an EMBL/GenBank/DDBJ whole genome shotgun (WGS) entry which is preliminary data.</text>
</comment>
<protein>
    <recommendedName>
        <fullName evidence="3">Gag-pol polyprotein</fullName>
    </recommendedName>
</protein>
<gene>
    <name evidence="2" type="ORF">Slati_2490800</name>
</gene>
<evidence type="ECO:0008006" key="3">
    <source>
        <dbReference type="Google" id="ProtNLM"/>
    </source>
</evidence>
<feature type="compositionally biased region" description="Basic and acidic residues" evidence="1">
    <location>
        <begin position="101"/>
        <end position="110"/>
    </location>
</feature>
<evidence type="ECO:0000313" key="2">
    <source>
        <dbReference type="EMBL" id="KAL0440078.1"/>
    </source>
</evidence>
<evidence type="ECO:0000256" key="1">
    <source>
        <dbReference type="SAM" id="MobiDB-lite"/>
    </source>
</evidence>
<reference evidence="2" key="1">
    <citation type="submission" date="2020-06" db="EMBL/GenBank/DDBJ databases">
        <authorList>
            <person name="Li T."/>
            <person name="Hu X."/>
            <person name="Zhang T."/>
            <person name="Song X."/>
            <person name="Zhang H."/>
            <person name="Dai N."/>
            <person name="Sheng W."/>
            <person name="Hou X."/>
            <person name="Wei L."/>
        </authorList>
    </citation>
    <scope>NUCLEOTIDE SEQUENCE</scope>
    <source>
        <strain evidence="2">KEN1</strain>
        <tissue evidence="2">Leaf</tissue>
    </source>
</reference>
<dbReference type="EMBL" id="JACGWN010000008">
    <property type="protein sequence ID" value="KAL0440078.1"/>
    <property type="molecule type" value="Genomic_DNA"/>
</dbReference>
<dbReference type="AlphaFoldDB" id="A0AAW2WF74"/>
<feature type="region of interest" description="Disordered" evidence="1">
    <location>
        <begin position="48"/>
        <end position="119"/>
    </location>
</feature>
<name>A0AAW2WF74_9LAMI</name>
<organism evidence="2">
    <name type="scientific">Sesamum latifolium</name>
    <dbReference type="NCBI Taxonomy" id="2727402"/>
    <lineage>
        <taxon>Eukaryota</taxon>
        <taxon>Viridiplantae</taxon>
        <taxon>Streptophyta</taxon>
        <taxon>Embryophyta</taxon>
        <taxon>Tracheophyta</taxon>
        <taxon>Spermatophyta</taxon>
        <taxon>Magnoliopsida</taxon>
        <taxon>eudicotyledons</taxon>
        <taxon>Gunneridae</taxon>
        <taxon>Pentapetalae</taxon>
        <taxon>asterids</taxon>
        <taxon>lamiids</taxon>
        <taxon>Lamiales</taxon>
        <taxon>Pedaliaceae</taxon>
        <taxon>Sesamum</taxon>
    </lineage>
</organism>